<comment type="caution">
    <text evidence="1">The sequence shown here is derived from an EMBL/GenBank/DDBJ whole genome shotgun (WGS) entry which is preliminary data.</text>
</comment>
<evidence type="ECO:0000313" key="2">
    <source>
        <dbReference type="Proteomes" id="UP000273898"/>
    </source>
</evidence>
<accession>A0A497XU52</accession>
<gene>
    <name evidence="1" type="ORF">BCL90_4530</name>
</gene>
<dbReference type="EMBL" id="RCCK01000014">
    <property type="protein sequence ID" value="RLJ72879.1"/>
    <property type="molecule type" value="Genomic_DNA"/>
</dbReference>
<dbReference type="AlphaFoldDB" id="A0A497XU52"/>
<evidence type="ECO:0000313" key="1">
    <source>
        <dbReference type="EMBL" id="RLJ72879.1"/>
    </source>
</evidence>
<protein>
    <submittedName>
        <fullName evidence="1">Uncharacterized protein</fullName>
    </submittedName>
</protein>
<proteinExistence type="predicted"/>
<dbReference type="Proteomes" id="UP000273898">
    <property type="component" value="Unassembled WGS sequence"/>
</dbReference>
<sequence length="71" mass="7959">MVLVLQEPTFLNLIDVVAPDFTSGLKTKSKAKSKYAPAFQKLTRISFTYTHLKFTCFRLSAFRLPGFGLSA</sequence>
<reference evidence="1 2" key="1">
    <citation type="submission" date="2018-10" db="EMBL/GenBank/DDBJ databases">
        <title>Genomic Encyclopedia of Archaeal and Bacterial Type Strains, Phase II (KMG-II): from individual species to whole genera.</title>
        <authorList>
            <person name="Goeker M."/>
        </authorList>
    </citation>
    <scope>NUCLEOTIDE SEQUENCE [LARGE SCALE GENOMIC DNA]</scope>
    <source>
        <strain evidence="1 2">DSM 19624</strain>
    </source>
</reference>
<organism evidence="1 2">
    <name type="scientific">Pedobacter alluvionis</name>
    <dbReference type="NCBI Taxonomy" id="475253"/>
    <lineage>
        <taxon>Bacteria</taxon>
        <taxon>Pseudomonadati</taxon>
        <taxon>Bacteroidota</taxon>
        <taxon>Sphingobacteriia</taxon>
        <taxon>Sphingobacteriales</taxon>
        <taxon>Sphingobacteriaceae</taxon>
        <taxon>Pedobacter</taxon>
    </lineage>
</organism>
<name>A0A497XU52_9SPHI</name>